<keyword evidence="2" id="KW-1133">Transmembrane helix</keyword>
<protein>
    <recommendedName>
        <fullName evidence="3">UBX domain-containing protein</fullName>
    </recommendedName>
</protein>
<dbReference type="EMBL" id="ASPP01007531">
    <property type="protein sequence ID" value="ETO26981.1"/>
    <property type="molecule type" value="Genomic_DNA"/>
</dbReference>
<feature type="region of interest" description="Disordered" evidence="1">
    <location>
        <begin position="279"/>
        <end position="348"/>
    </location>
</feature>
<feature type="compositionally biased region" description="Acidic residues" evidence="1">
    <location>
        <begin position="150"/>
        <end position="166"/>
    </location>
</feature>
<feature type="compositionally biased region" description="Polar residues" evidence="1">
    <location>
        <begin position="328"/>
        <end position="342"/>
    </location>
</feature>
<dbReference type="InterPro" id="IPR001012">
    <property type="entry name" value="UBX_dom"/>
</dbReference>
<feature type="region of interest" description="Disordered" evidence="1">
    <location>
        <begin position="388"/>
        <end position="418"/>
    </location>
</feature>
<accession>X6NLV7</accession>
<dbReference type="Proteomes" id="UP000023152">
    <property type="component" value="Unassembled WGS sequence"/>
</dbReference>
<comment type="caution">
    <text evidence="4">The sequence shown here is derived from an EMBL/GenBank/DDBJ whole genome shotgun (WGS) entry which is preliminary data.</text>
</comment>
<feature type="transmembrane region" description="Helical" evidence="2">
    <location>
        <begin position="75"/>
        <end position="97"/>
    </location>
</feature>
<feature type="domain" description="UBX" evidence="3">
    <location>
        <begin position="468"/>
        <end position="541"/>
    </location>
</feature>
<feature type="compositionally biased region" description="Polar residues" evidence="1">
    <location>
        <begin position="388"/>
        <end position="397"/>
    </location>
</feature>
<feature type="compositionally biased region" description="Basic and acidic residues" evidence="1">
    <location>
        <begin position="312"/>
        <end position="323"/>
    </location>
</feature>
<keyword evidence="2" id="KW-0812">Transmembrane</keyword>
<evidence type="ECO:0000259" key="3">
    <source>
        <dbReference type="PROSITE" id="PS50033"/>
    </source>
</evidence>
<feature type="transmembrane region" description="Helical" evidence="2">
    <location>
        <begin position="235"/>
        <end position="262"/>
    </location>
</feature>
<dbReference type="AlphaFoldDB" id="X6NLV7"/>
<evidence type="ECO:0000256" key="1">
    <source>
        <dbReference type="SAM" id="MobiDB-lite"/>
    </source>
</evidence>
<feature type="region of interest" description="Disordered" evidence="1">
    <location>
        <begin position="146"/>
        <end position="167"/>
    </location>
</feature>
<sequence>MEKVEPVKLFKNKYYCRKQCTKIKIKIGKDSKSKWFLFEWYATTVPVLGLVGSNINAIMDYLSTVWDYRTTVGTFRFNALSTFCNMFEIITMCVLLGPDLCGSYHRKEASSGYLWWPILESMRLFLLTIIRLNVMLKESSEHLSASLLREEEEENNEEEEEEEEEREAVAATTATVINGTNARRESVIEREGIEIRCTYQWIVSSNIAGIVNLGMGLPVFLMLLPPSSDKHNSLYILVIILFPLFLLLRIALTIPMCTSLFCRRRRRRASFLSLSDASHNNNNNNDISNNDNVNDNKKINNNNNNNNNNNYERIDDRRSHSFHDQVPTPRNTNSPFNSQDSFANAPPREIPEEVLWSLYEDEETHMAIEISKHESYRYLRAQQDKEFAQTSHHFQQHNNNNDNNNNNNNNDNNNKSDSLLKTATSTMAELTPVLASFPKKDTASLNSDSLSVETSNVHLDQLPPEPLSGATTVRVRIRLPNGARCTRLFRNDNTLADIKCWVNHELANNNLSSVVNRFRLISTHPRVVYDNNHQSLEQLGFWKPNTTRLLEAPMFYVEQLFD</sequence>
<evidence type="ECO:0000256" key="2">
    <source>
        <dbReference type="SAM" id="Phobius"/>
    </source>
</evidence>
<name>X6NLV7_RETFI</name>
<feature type="transmembrane region" description="Helical" evidence="2">
    <location>
        <begin position="199"/>
        <end position="223"/>
    </location>
</feature>
<dbReference type="CDD" id="cd01767">
    <property type="entry name" value="UBX"/>
    <property type="match status" value="1"/>
</dbReference>
<keyword evidence="5" id="KW-1185">Reference proteome</keyword>
<dbReference type="PANTHER" id="PTHR34586">
    <property type="entry name" value="SPERACT/SCAVENGER RECEPTOR DOMAIN-CONTAINING PROTEIN"/>
    <property type="match status" value="1"/>
</dbReference>
<dbReference type="Pfam" id="PF00789">
    <property type="entry name" value="UBX"/>
    <property type="match status" value="1"/>
</dbReference>
<dbReference type="SMART" id="SM00166">
    <property type="entry name" value="UBX"/>
    <property type="match status" value="1"/>
</dbReference>
<dbReference type="PANTHER" id="PTHR34586:SF3">
    <property type="entry name" value="FOLLISTATIN-LIKE DOMAIN-CONTAINING PROTEIN"/>
    <property type="match status" value="1"/>
</dbReference>
<feature type="transmembrane region" description="Helical" evidence="2">
    <location>
        <begin position="40"/>
        <end position="63"/>
    </location>
</feature>
<evidence type="ECO:0000313" key="5">
    <source>
        <dbReference type="Proteomes" id="UP000023152"/>
    </source>
</evidence>
<evidence type="ECO:0000313" key="4">
    <source>
        <dbReference type="EMBL" id="ETO26981.1"/>
    </source>
</evidence>
<dbReference type="SUPFAM" id="SSF54236">
    <property type="entry name" value="Ubiquitin-like"/>
    <property type="match status" value="1"/>
</dbReference>
<proteinExistence type="predicted"/>
<dbReference type="Gene3D" id="3.10.20.90">
    <property type="entry name" value="Phosphatidylinositol 3-kinase Catalytic Subunit, Chain A, domain 1"/>
    <property type="match status" value="1"/>
</dbReference>
<keyword evidence="2" id="KW-0472">Membrane</keyword>
<organism evidence="4 5">
    <name type="scientific">Reticulomyxa filosa</name>
    <dbReference type="NCBI Taxonomy" id="46433"/>
    <lineage>
        <taxon>Eukaryota</taxon>
        <taxon>Sar</taxon>
        <taxon>Rhizaria</taxon>
        <taxon>Retaria</taxon>
        <taxon>Foraminifera</taxon>
        <taxon>Monothalamids</taxon>
        <taxon>Reticulomyxidae</taxon>
        <taxon>Reticulomyxa</taxon>
    </lineage>
</organism>
<dbReference type="InterPro" id="IPR053097">
    <property type="entry name" value="Prespore_vesicle_assoc"/>
</dbReference>
<feature type="transmembrane region" description="Helical" evidence="2">
    <location>
        <begin position="113"/>
        <end position="134"/>
    </location>
</feature>
<feature type="compositionally biased region" description="Low complexity" evidence="1">
    <location>
        <begin position="398"/>
        <end position="413"/>
    </location>
</feature>
<dbReference type="PROSITE" id="PS50033">
    <property type="entry name" value="UBX"/>
    <property type="match status" value="1"/>
</dbReference>
<dbReference type="InterPro" id="IPR029071">
    <property type="entry name" value="Ubiquitin-like_domsf"/>
</dbReference>
<feature type="compositionally biased region" description="Low complexity" evidence="1">
    <location>
        <begin position="280"/>
        <end position="310"/>
    </location>
</feature>
<gene>
    <name evidence="4" type="ORF">RFI_10149</name>
</gene>
<reference evidence="4 5" key="1">
    <citation type="journal article" date="2013" name="Curr. Biol.">
        <title>The Genome of the Foraminiferan Reticulomyxa filosa.</title>
        <authorList>
            <person name="Glockner G."/>
            <person name="Hulsmann N."/>
            <person name="Schleicher M."/>
            <person name="Noegel A.A."/>
            <person name="Eichinger L."/>
            <person name="Gallinger C."/>
            <person name="Pawlowski J."/>
            <person name="Sierra R."/>
            <person name="Euteneuer U."/>
            <person name="Pillet L."/>
            <person name="Moustafa A."/>
            <person name="Platzer M."/>
            <person name="Groth M."/>
            <person name="Szafranski K."/>
            <person name="Schliwa M."/>
        </authorList>
    </citation>
    <scope>NUCLEOTIDE SEQUENCE [LARGE SCALE GENOMIC DNA]</scope>
</reference>